<protein>
    <submittedName>
        <fullName evidence="5">CCHC-type domain-containing protein</fullName>
    </submittedName>
</protein>
<accession>A0A5S6QLZ2</accession>
<dbReference type="GO" id="GO:0003676">
    <property type="term" value="F:nucleic acid binding"/>
    <property type="evidence" value="ECO:0007669"/>
    <property type="project" value="InterPro"/>
</dbReference>
<dbReference type="AlphaFoldDB" id="A0A5S6QLZ2"/>
<organism evidence="4 5">
    <name type="scientific">Trichuris muris</name>
    <name type="common">Mouse whipworm</name>
    <dbReference type="NCBI Taxonomy" id="70415"/>
    <lineage>
        <taxon>Eukaryota</taxon>
        <taxon>Metazoa</taxon>
        <taxon>Ecdysozoa</taxon>
        <taxon>Nematoda</taxon>
        <taxon>Enoplea</taxon>
        <taxon>Dorylaimia</taxon>
        <taxon>Trichinellida</taxon>
        <taxon>Trichuridae</taxon>
        <taxon>Trichuris</taxon>
    </lineage>
</organism>
<feature type="compositionally biased region" description="Basic residues" evidence="2">
    <location>
        <begin position="260"/>
        <end position="271"/>
    </location>
</feature>
<keyword evidence="1" id="KW-0479">Metal-binding</keyword>
<keyword evidence="1" id="KW-0863">Zinc-finger</keyword>
<name>A0A5S6QLZ2_TRIMR</name>
<dbReference type="PROSITE" id="PS50158">
    <property type="entry name" value="ZF_CCHC"/>
    <property type="match status" value="1"/>
</dbReference>
<feature type="region of interest" description="Disordered" evidence="2">
    <location>
        <begin position="244"/>
        <end position="286"/>
    </location>
</feature>
<sequence>MYIRTRKCPSRRAWLYCTCRSDFRNKHYKLSRHNGRFVRRQDLRCAAHPGVRWVTVAVGYEWFEKLELVCRLRKVEDLACVIPLRLSGGAFAVYLQLPDEDKKSVAKVKAALLAAFAMDPFAAYDEFSCRKLRSGESPDVFLADLWRLASLFGGVPEKAMMCAFVAGLPESVRQLLRASSRLGELSLNQVLVQARAVLSDERPAIVQDSCMGAKENWPPANVRERRCYECGEVGHFARDCRSRRKIADPNGRNSNLASRPRARSRQPKAKRSGSSPLQGNGMGEKE</sequence>
<evidence type="ECO:0000256" key="2">
    <source>
        <dbReference type="SAM" id="MobiDB-lite"/>
    </source>
</evidence>
<dbReference type="SUPFAM" id="SSF57756">
    <property type="entry name" value="Retrovirus zinc finger-like domains"/>
    <property type="match status" value="1"/>
</dbReference>
<dbReference type="Gene3D" id="4.10.60.10">
    <property type="entry name" value="Zinc finger, CCHC-type"/>
    <property type="match status" value="1"/>
</dbReference>
<evidence type="ECO:0000313" key="5">
    <source>
        <dbReference type="WBParaSite" id="TMUE_2000008184.1"/>
    </source>
</evidence>
<reference evidence="5" key="1">
    <citation type="submission" date="2019-12" db="UniProtKB">
        <authorList>
            <consortium name="WormBaseParasite"/>
        </authorList>
    </citation>
    <scope>IDENTIFICATION</scope>
</reference>
<keyword evidence="1" id="KW-0862">Zinc</keyword>
<dbReference type="GO" id="GO:0008270">
    <property type="term" value="F:zinc ion binding"/>
    <property type="evidence" value="ECO:0007669"/>
    <property type="project" value="UniProtKB-KW"/>
</dbReference>
<keyword evidence="4" id="KW-1185">Reference proteome</keyword>
<evidence type="ECO:0000313" key="4">
    <source>
        <dbReference type="Proteomes" id="UP000046395"/>
    </source>
</evidence>
<dbReference type="InterPro" id="IPR036875">
    <property type="entry name" value="Znf_CCHC_sf"/>
</dbReference>
<evidence type="ECO:0000259" key="3">
    <source>
        <dbReference type="PROSITE" id="PS50158"/>
    </source>
</evidence>
<dbReference type="InterPro" id="IPR001878">
    <property type="entry name" value="Znf_CCHC"/>
</dbReference>
<dbReference type="SMART" id="SM00343">
    <property type="entry name" value="ZnF_C2HC"/>
    <property type="match status" value="1"/>
</dbReference>
<feature type="domain" description="CCHC-type" evidence="3">
    <location>
        <begin position="225"/>
        <end position="242"/>
    </location>
</feature>
<dbReference type="Pfam" id="PF00098">
    <property type="entry name" value="zf-CCHC"/>
    <property type="match status" value="1"/>
</dbReference>
<proteinExistence type="predicted"/>
<dbReference type="Proteomes" id="UP000046395">
    <property type="component" value="Unassembled WGS sequence"/>
</dbReference>
<evidence type="ECO:0000256" key="1">
    <source>
        <dbReference type="PROSITE-ProRule" id="PRU00047"/>
    </source>
</evidence>
<dbReference type="WBParaSite" id="TMUE_2000008184.1">
    <property type="protein sequence ID" value="TMUE_2000008184.1"/>
    <property type="gene ID" value="WBGene00300163"/>
</dbReference>
<dbReference type="GO" id="GO:0019899">
    <property type="term" value="F:enzyme binding"/>
    <property type="evidence" value="ECO:0007669"/>
    <property type="project" value="UniProtKB-ARBA"/>
</dbReference>